<reference evidence="1" key="1">
    <citation type="submission" date="2019-08" db="EMBL/GenBank/DDBJ databases">
        <authorList>
            <person name="Kucharzyk K."/>
            <person name="Murdoch R.W."/>
            <person name="Higgins S."/>
            <person name="Loffler F."/>
        </authorList>
    </citation>
    <scope>NUCLEOTIDE SEQUENCE</scope>
</reference>
<protein>
    <submittedName>
        <fullName evidence="1">Uncharacterized protein</fullName>
    </submittedName>
</protein>
<sequence>MVFFWAVRKDALCSSCSAIPLATKLASRSGLAISTTLMKIAFPLTNFSSFFFNNSTASPLVPIMTPGRAVLKIISIRFFDLSISMRETYAGFNSLNKNVRIVASSLTRFPYSFSAYQRDSQSRMIPTRIPIGLTF</sequence>
<evidence type="ECO:0000313" key="1">
    <source>
        <dbReference type="EMBL" id="MPM96314.1"/>
    </source>
</evidence>
<accession>A0A645E3E0</accession>
<dbReference type="EMBL" id="VSSQ01042699">
    <property type="protein sequence ID" value="MPM96314.1"/>
    <property type="molecule type" value="Genomic_DNA"/>
</dbReference>
<gene>
    <name evidence="1" type="ORF">SDC9_143472</name>
</gene>
<comment type="caution">
    <text evidence="1">The sequence shown here is derived from an EMBL/GenBank/DDBJ whole genome shotgun (WGS) entry which is preliminary data.</text>
</comment>
<organism evidence="1">
    <name type="scientific">bioreactor metagenome</name>
    <dbReference type="NCBI Taxonomy" id="1076179"/>
    <lineage>
        <taxon>unclassified sequences</taxon>
        <taxon>metagenomes</taxon>
        <taxon>ecological metagenomes</taxon>
    </lineage>
</organism>
<proteinExistence type="predicted"/>
<dbReference type="AlphaFoldDB" id="A0A645E3E0"/>
<name>A0A645E3E0_9ZZZZ</name>